<keyword evidence="11" id="KW-1185">Reference proteome</keyword>
<comment type="caution">
    <text evidence="10">The sequence shown here is derived from an EMBL/GenBank/DDBJ whole genome shotgun (WGS) entry which is preliminary data.</text>
</comment>
<dbReference type="SUPFAM" id="SSF55874">
    <property type="entry name" value="ATPase domain of HSP90 chaperone/DNA topoisomerase II/histidine kinase"/>
    <property type="match status" value="1"/>
</dbReference>
<dbReference type="Gene3D" id="3.30.450.280">
    <property type="entry name" value="GAF domain"/>
    <property type="match status" value="1"/>
</dbReference>
<dbReference type="PANTHER" id="PTHR41523">
    <property type="entry name" value="TWO-COMPONENT SYSTEM SENSOR PROTEIN"/>
    <property type="match status" value="1"/>
</dbReference>
<dbReference type="EMBL" id="BNDS01000011">
    <property type="protein sequence ID" value="GHH99293.1"/>
    <property type="molecule type" value="Genomic_DNA"/>
</dbReference>
<gene>
    <name evidence="10" type="ORF">AM1BK_28360</name>
</gene>
<evidence type="ECO:0000256" key="6">
    <source>
        <dbReference type="ARBA" id="ARBA00022777"/>
    </source>
</evidence>
<evidence type="ECO:0000256" key="8">
    <source>
        <dbReference type="ARBA" id="ARBA00023012"/>
    </source>
</evidence>
<dbReference type="PROSITE" id="PS50109">
    <property type="entry name" value="HIS_KIN"/>
    <property type="match status" value="1"/>
</dbReference>
<evidence type="ECO:0000259" key="9">
    <source>
        <dbReference type="PROSITE" id="PS50109"/>
    </source>
</evidence>
<evidence type="ECO:0000256" key="2">
    <source>
        <dbReference type="ARBA" id="ARBA00012438"/>
    </source>
</evidence>
<keyword evidence="5" id="KW-0547">Nucleotide-binding</keyword>
<dbReference type="Pfam" id="PF02518">
    <property type="entry name" value="HATPase_c"/>
    <property type="match status" value="1"/>
</dbReference>
<dbReference type="SMART" id="SM00387">
    <property type="entry name" value="HATPase_c"/>
    <property type="match status" value="1"/>
</dbReference>
<protein>
    <recommendedName>
        <fullName evidence="2">histidine kinase</fullName>
        <ecNumber evidence="2">2.7.13.3</ecNumber>
    </recommendedName>
</protein>
<feature type="domain" description="Histidine kinase" evidence="9">
    <location>
        <begin position="280"/>
        <end position="471"/>
    </location>
</feature>
<accession>A0ABQ3N2W2</accession>
<evidence type="ECO:0000313" key="10">
    <source>
        <dbReference type="EMBL" id="GHH99293.1"/>
    </source>
</evidence>
<sequence>MNNSTVTELCFLHTNLLEEDIKRIKELVANLPLIADLNKANVFVDCPTKEGKHAIVVAEAAPSTTKSNYKKSVVGKFAYEAFEPAVFYTLRTGKPMFLNRAVTQEGKTVDQSVVPIKGADDRVLGALIMEKDISEHLQRQQKMEALSEATEALSGILMGLAENRPIIPEMLEESIFFLEQDGKLLYCNPSGTNLIQEIDEDGSWIGKSLVSYFPVIEAILKASDELIVQEVKLLNKVFQVKKIELRQQEKMTGTFVIFKNITELREKERELIVKSVAIREIHHRVKNNLQTVASLLRLQMRRGLPEESKVHFVESLNRITSIASVYEIILSGSSVDDVDLFKLIEKIGNTLILEAEHENKKISITYSGAHSQIQSNKAVSVALVVNELIQNCVKHAFKAIHHGKIEVFFHQIDDQMEIQVIDNGEGYSPKSKSSLGLDIVKMMIEHDLSGCFLIEKAETGTIATVKFPLTRGEVQL</sequence>
<dbReference type="InterPro" id="IPR005467">
    <property type="entry name" value="His_kinase_dom"/>
</dbReference>
<reference evidence="10 11" key="1">
    <citation type="journal article" date="2022" name="Int. J. Syst. Evol. Microbiol.">
        <title>Neobacillus kokaensis sp. nov., isolated from soil.</title>
        <authorList>
            <person name="Yuki K."/>
            <person name="Matsubara H."/>
            <person name="Yamaguchi S."/>
        </authorList>
    </citation>
    <scope>NUCLEOTIDE SEQUENCE [LARGE SCALE GENOMIC DNA]</scope>
    <source>
        <strain evidence="10 11">LOB 377</strain>
    </source>
</reference>
<dbReference type="Pfam" id="PF07568">
    <property type="entry name" value="HisKA_2"/>
    <property type="match status" value="1"/>
</dbReference>
<name>A0ABQ3N2W2_9BACI</name>
<dbReference type="EC" id="2.7.13.3" evidence="2"/>
<dbReference type="InterPro" id="IPR003594">
    <property type="entry name" value="HATPase_dom"/>
</dbReference>
<evidence type="ECO:0000256" key="5">
    <source>
        <dbReference type="ARBA" id="ARBA00022741"/>
    </source>
</evidence>
<evidence type="ECO:0000256" key="7">
    <source>
        <dbReference type="ARBA" id="ARBA00022840"/>
    </source>
</evidence>
<comment type="catalytic activity">
    <reaction evidence="1">
        <text>ATP + protein L-histidine = ADP + protein N-phospho-L-histidine.</text>
        <dbReference type="EC" id="2.7.13.3"/>
    </reaction>
</comment>
<keyword evidence="6 10" id="KW-0418">Kinase</keyword>
<keyword evidence="8" id="KW-0902">Two-component regulatory system</keyword>
<evidence type="ECO:0000256" key="4">
    <source>
        <dbReference type="ARBA" id="ARBA00022679"/>
    </source>
</evidence>
<dbReference type="InterPro" id="IPR011495">
    <property type="entry name" value="Sig_transdc_His_kin_sub2_dim/P"/>
</dbReference>
<dbReference type="InterPro" id="IPR038424">
    <property type="entry name" value="H_kinase_PdtaS_GAF_sf"/>
</dbReference>
<keyword evidence="3" id="KW-0597">Phosphoprotein</keyword>
<dbReference type="RefSeq" id="WP_191273891.1">
    <property type="nucleotide sequence ID" value="NZ_BNDS01000011.1"/>
</dbReference>
<dbReference type="Gene3D" id="3.30.565.10">
    <property type="entry name" value="Histidine kinase-like ATPase, C-terminal domain"/>
    <property type="match status" value="1"/>
</dbReference>
<organism evidence="10 11">
    <name type="scientific">Neobacillus kokaensis</name>
    <dbReference type="NCBI Taxonomy" id="2759023"/>
    <lineage>
        <taxon>Bacteria</taxon>
        <taxon>Bacillati</taxon>
        <taxon>Bacillota</taxon>
        <taxon>Bacilli</taxon>
        <taxon>Bacillales</taxon>
        <taxon>Bacillaceae</taxon>
        <taxon>Neobacillus</taxon>
    </lineage>
</organism>
<proteinExistence type="predicted"/>
<dbReference type="Gene3D" id="3.30.450.20">
    <property type="entry name" value="PAS domain"/>
    <property type="match status" value="1"/>
</dbReference>
<evidence type="ECO:0000256" key="1">
    <source>
        <dbReference type="ARBA" id="ARBA00000085"/>
    </source>
</evidence>
<keyword evidence="7" id="KW-0067">ATP-binding</keyword>
<dbReference type="GO" id="GO:0016301">
    <property type="term" value="F:kinase activity"/>
    <property type="evidence" value="ECO:0007669"/>
    <property type="project" value="UniProtKB-KW"/>
</dbReference>
<dbReference type="InterPro" id="IPR022066">
    <property type="entry name" value="PdtaS_GAF"/>
</dbReference>
<dbReference type="Proteomes" id="UP000637074">
    <property type="component" value="Unassembled WGS sequence"/>
</dbReference>
<evidence type="ECO:0000313" key="11">
    <source>
        <dbReference type="Proteomes" id="UP000637074"/>
    </source>
</evidence>
<evidence type="ECO:0000256" key="3">
    <source>
        <dbReference type="ARBA" id="ARBA00022553"/>
    </source>
</evidence>
<keyword evidence="4" id="KW-0808">Transferase</keyword>
<dbReference type="InterPro" id="IPR036890">
    <property type="entry name" value="HATPase_C_sf"/>
</dbReference>
<dbReference type="Pfam" id="PF12282">
    <property type="entry name" value="GAF_PdtaS"/>
    <property type="match status" value="1"/>
</dbReference>
<dbReference type="PANTHER" id="PTHR41523:SF8">
    <property type="entry name" value="ETHYLENE RESPONSE SENSOR PROTEIN"/>
    <property type="match status" value="1"/>
</dbReference>